<name>A0A3N4JBT6_9PEZI</name>
<dbReference type="AlphaFoldDB" id="A0A3N4JBT6"/>
<evidence type="ECO:0000313" key="2">
    <source>
        <dbReference type="Proteomes" id="UP000276215"/>
    </source>
</evidence>
<accession>A0A3N4JBT6</accession>
<protein>
    <submittedName>
        <fullName evidence="1">Uncharacterized protein</fullName>
    </submittedName>
</protein>
<dbReference type="EMBL" id="ML120422">
    <property type="protein sequence ID" value="RPA95719.1"/>
    <property type="molecule type" value="Genomic_DNA"/>
</dbReference>
<evidence type="ECO:0000313" key="1">
    <source>
        <dbReference type="EMBL" id="RPA95719.1"/>
    </source>
</evidence>
<dbReference type="OrthoDB" id="3938054at2759"/>
<organism evidence="1 2">
    <name type="scientific">Choiromyces venosus 120613-1</name>
    <dbReference type="NCBI Taxonomy" id="1336337"/>
    <lineage>
        <taxon>Eukaryota</taxon>
        <taxon>Fungi</taxon>
        <taxon>Dikarya</taxon>
        <taxon>Ascomycota</taxon>
        <taxon>Pezizomycotina</taxon>
        <taxon>Pezizomycetes</taxon>
        <taxon>Pezizales</taxon>
        <taxon>Tuberaceae</taxon>
        <taxon>Choiromyces</taxon>
    </lineage>
</organism>
<dbReference type="Proteomes" id="UP000276215">
    <property type="component" value="Unassembled WGS sequence"/>
</dbReference>
<gene>
    <name evidence="1" type="ORF">L873DRAFT_1929907</name>
</gene>
<keyword evidence="2" id="KW-1185">Reference proteome</keyword>
<proteinExistence type="predicted"/>
<reference evidence="1 2" key="1">
    <citation type="journal article" date="2018" name="Nat. Ecol. Evol.">
        <title>Pezizomycetes genomes reveal the molecular basis of ectomycorrhizal truffle lifestyle.</title>
        <authorList>
            <person name="Murat C."/>
            <person name="Payen T."/>
            <person name="Noel B."/>
            <person name="Kuo A."/>
            <person name="Morin E."/>
            <person name="Chen J."/>
            <person name="Kohler A."/>
            <person name="Krizsan K."/>
            <person name="Balestrini R."/>
            <person name="Da Silva C."/>
            <person name="Montanini B."/>
            <person name="Hainaut M."/>
            <person name="Levati E."/>
            <person name="Barry K.W."/>
            <person name="Belfiori B."/>
            <person name="Cichocki N."/>
            <person name="Clum A."/>
            <person name="Dockter R.B."/>
            <person name="Fauchery L."/>
            <person name="Guy J."/>
            <person name="Iotti M."/>
            <person name="Le Tacon F."/>
            <person name="Lindquist E.A."/>
            <person name="Lipzen A."/>
            <person name="Malagnac F."/>
            <person name="Mello A."/>
            <person name="Molinier V."/>
            <person name="Miyauchi S."/>
            <person name="Poulain J."/>
            <person name="Riccioni C."/>
            <person name="Rubini A."/>
            <person name="Sitrit Y."/>
            <person name="Splivallo R."/>
            <person name="Traeger S."/>
            <person name="Wang M."/>
            <person name="Zifcakova L."/>
            <person name="Wipf D."/>
            <person name="Zambonelli A."/>
            <person name="Paolocci F."/>
            <person name="Nowrousian M."/>
            <person name="Ottonello S."/>
            <person name="Baldrian P."/>
            <person name="Spatafora J.W."/>
            <person name="Henrissat B."/>
            <person name="Nagy L.G."/>
            <person name="Aury J.M."/>
            <person name="Wincker P."/>
            <person name="Grigoriev I.V."/>
            <person name="Bonfante P."/>
            <person name="Martin F.M."/>
        </authorList>
    </citation>
    <scope>NUCLEOTIDE SEQUENCE [LARGE SCALE GENOMIC DNA]</scope>
    <source>
        <strain evidence="1 2">120613-1</strain>
    </source>
</reference>
<sequence length="95" mass="10952">MYIITCLTNPKQVHKVFRCNLALELVTTTASQLHPLNSPPKPDSRAYVTSKTSLPPFSFRTTDDYQQIFQTNKKKQCWYCHYKKTHGNPKNPPPA</sequence>